<feature type="binding site" evidence="2">
    <location>
        <begin position="169"/>
        <end position="170"/>
    </location>
    <ligand>
        <name>ATP</name>
        <dbReference type="ChEBI" id="CHEBI:30616"/>
    </ligand>
</feature>
<comment type="pathway">
    <text evidence="2">Cofactor biosynthesis; biotin biosynthesis; biotin from 7,8-diaminononanoate: step 1/2.</text>
</comment>
<protein>
    <recommendedName>
        <fullName evidence="2">ATP-dependent dethiobiotin synthetase BioD</fullName>
        <ecNumber evidence="2">6.3.3.3</ecNumber>
    </recommendedName>
    <alternativeName>
        <fullName evidence="2">DTB synthetase</fullName>
        <shortName evidence="2">DTBS</shortName>
    </alternativeName>
    <alternativeName>
        <fullName evidence="2">Dethiobiotin synthase</fullName>
    </alternativeName>
</protein>
<comment type="similarity">
    <text evidence="2">Belongs to the dethiobiotin synthetase family.</text>
</comment>
<comment type="catalytic activity">
    <reaction evidence="2">
        <text>(7R,8S)-7,8-diammoniononanoate + CO2 + ATP = (4R,5S)-dethiobiotin + ADP + phosphate + 3 H(+)</text>
        <dbReference type="Rhea" id="RHEA:15805"/>
        <dbReference type="ChEBI" id="CHEBI:15378"/>
        <dbReference type="ChEBI" id="CHEBI:16526"/>
        <dbReference type="ChEBI" id="CHEBI:30616"/>
        <dbReference type="ChEBI" id="CHEBI:43474"/>
        <dbReference type="ChEBI" id="CHEBI:149469"/>
        <dbReference type="ChEBI" id="CHEBI:149473"/>
        <dbReference type="ChEBI" id="CHEBI:456216"/>
        <dbReference type="EC" id="6.3.3.3"/>
    </reaction>
</comment>
<dbReference type="GO" id="GO:0005524">
    <property type="term" value="F:ATP binding"/>
    <property type="evidence" value="ECO:0007669"/>
    <property type="project" value="UniProtKB-UniRule"/>
</dbReference>
<comment type="function">
    <text evidence="2">Catalyzes a mechanistically unusual reaction, the ATP-dependent insertion of CO2 between the N7 and N8 nitrogen atoms of 7,8-diaminopelargonic acid (DAPA, also called 7,8-diammoniononanoate) to form a ureido ring.</text>
</comment>
<dbReference type="GO" id="GO:0009102">
    <property type="term" value="P:biotin biosynthetic process"/>
    <property type="evidence" value="ECO:0007669"/>
    <property type="project" value="UniProtKB-UniRule"/>
</dbReference>
<comment type="caution">
    <text evidence="2">Lacks conserved residue(s) required for the propagation of feature annotation.</text>
</comment>
<feature type="active site" evidence="2">
    <location>
        <position position="43"/>
    </location>
</feature>
<dbReference type="Pfam" id="PF13500">
    <property type="entry name" value="AAA_26"/>
    <property type="match status" value="1"/>
</dbReference>
<keyword evidence="1 2" id="KW-0093">Biotin biosynthesis</keyword>
<organism evidence="3 4">
    <name type="scientific">Flexistipes sinusarabici</name>
    <dbReference type="NCBI Taxonomy" id="2352"/>
    <lineage>
        <taxon>Bacteria</taxon>
        <taxon>Pseudomonadati</taxon>
        <taxon>Deferribacterota</taxon>
        <taxon>Deferribacteres</taxon>
        <taxon>Deferribacterales</taxon>
        <taxon>Flexistipitaceae</taxon>
        <taxon>Flexistipes</taxon>
    </lineage>
</organism>
<dbReference type="UniPathway" id="UPA00078">
    <property type="reaction ID" value="UER00161"/>
</dbReference>
<dbReference type="PIRSF" id="PIRSF006755">
    <property type="entry name" value="DTB_synth"/>
    <property type="match status" value="1"/>
</dbReference>
<comment type="subunit">
    <text evidence="2">Homodimer.</text>
</comment>
<dbReference type="EC" id="6.3.3.3" evidence="2"/>
<accession>A0A5D0MZ78</accession>
<dbReference type="AlphaFoldDB" id="A0A5D0MZ78"/>
<dbReference type="HAMAP" id="MF_00336">
    <property type="entry name" value="BioD"/>
    <property type="match status" value="1"/>
</dbReference>
<dbReference type="InterPro" id="IPR027417">
    <property type="entry name" value="P-loop_NTPase"/>
</dbReference>
<proteinExistence type="inferred from homology"/>
<feature type="binding site" evidence="2">
    <location>
        <begin position="109"/>
        <end position="112"/>
    </location>
    <ligand>
        <name>ATP</name>
        <dbReference type="ChEBI" id="CHEBI:30616"/>
    </ligand>
</feature>
<keyword evidence="2" id="KW-0460">Magnesium</keyword>
<dbReference type="PANTHER" id="PTHR43210:SF5">
    <property type="entry name" value="DETHIOBIOTIN SYNTHETASE"/>
    <property type="match status" value="1"/>
</dbReference>
<dbReference type="EMBL" id="VSIV01000001">
    <property type="protein sequence ID" value="TYB37331.1"/>
    <property type="molecule type" value="Genomic_DNA"/>
</dbReference>
<feature type="binding site" evidence="2">
    <location>
        <position position="51"/>
    </location>
    <ligand>
        <name>Mg(2+)</name>
        <dbReference type="ChEBI" id="CHEBI:18420"/>
    </ligand>
</feature>
<sequence>MGRIFEKIINSSSGFFITGTGTDVGKTYFSAILLKYTKGLYFKPIQTGTSDITVVKEMTKLNENYFSEACYHFNDPVSPNIAAERENRVIEIDNINLPDSREHKLLIVEGAGGIYSPISDKHFMIDLIQKFSLPVVIVAEDILGTLNYTILTYKALIDIGCNVAFIVLNKYKPSGYNYRCLNEIINKPILRLPYYNNFPGADEIKGVINESI</sequence>
<feature type="binding site" evidence="2">
    <location>
        <position position="47"/>
    </location>
    <ligand>
        <name>substrate</name>
    </ligand>
</feature>
<reference evidence="3 4" key="1">
    <citation type="submission" date="2019-08" db="EMBL/GenBank/DDBJ databases">
        <title>Genomic characterization of a novel candidate phylum (ARYD3) from a high temperature, high salinity tertiary oil reservoir in north central Oklahoma, USA.</title>
        <authorList>
            <person name="Youssef N.H."/>
            <person name="Yadav A."/>
            <person name="Elshahed M.S."/>
        </authorList>
    </citation>
    <scope>NUCLEOTIDE SEQUENCE [LARGE SCALE GENOMIC DNA]</scope>
    <source>
        <strain evidence="3">ARYD1</strain>
    </source>
</reference>
<evidence type="ECO:0000313" key="3">
    <source>
        <dbReference type="EMBL" id="TYB37331.1"/>
    </source>
</evidence>
<feature type="binding site" evidence="2">
    <location>
        <begin position="23"/>
        <end position="28"/>
    </location>
    <ligand>
        <name>ATP</name>
        <dbReference type="ChEBI" id="CHEBI:30616"/>
    </ligand>
</feature>
<keyword evidence="2" id="KW-0963">Cytoplasm</keyword>
<comment type="cofactor">
    <cofactor evidence="2">
        <name>Mg(2+)</name>
        <dbReference type="ChEBI" id="CHEBI:18420"/>
    </cofactor>
</comment>
<dbReference type="CDD" id="cd03109">
    <property type="entry name" value="DTBS"/>
    <property type="match status" value="1"/>
</dbReference>
<keyword evidence="2" id="KW-0479">Metal-binding</keyword>
<comment type="caution">
    <text evidence="3">The sequence shown here is derived from an EMBL/GenBank/DDBJ whole genome shotgun (WGS) entry which is preliminary data.</text>
</comment>
<dbReference type="Proteomes" id="UP000323337">
    <property type="component" value="Unassembled WGS sequence"/>
</dbReference>
<feature type="binding site" evidence="2">
    <location>
        <position position="109"/>
    </location>
    <ligand>
        <name>Mg(2+)</name>
        <dbReference type="ChEBI" id="CHEBI:18420"/>
    </ligand>
</feature>
<dbReference type="GO" id="GO:0000287">
    <property type="term" value="F:magnesium ion binding"/>
    <property type="evidence" value="ECO:0007669"/>
    <property type="project" value="UniProtKB-UniRule"/>
</dbReference>
<keyword evidence="2 3" id="KW-0436">Ligase</keyword>
<dbReference type="GO" id="GO:0005829">
    <property type="term" value="C:cytosol"/>
    <property type="evidence" value="ECO:0007669"/>
    <property type="project" value="TreeGrafter"/>
</dbReference>
<dbReference type="Gene3D" id="3.40.50.300">
    <property type="entry name" value="P-loop containing nucleotide triphosphate hydrolases"/>
    <property type="match status" value="1"/>
</dbReference>
<evidence type="ECO:0000256" key="2">
    <source>
        <dbReference type="HAMAP-Rule" id="MF_00336"/>
    </source>
</evidence>
<comment type="subcellular location">
    <subcellularLocation>
        <location evidence="2">Cytoplasm</location>
    </subcellularLocation>
</comment>
<keyword evidence="2" id="KW-0067">ATP-binding</keyword>
<gene>
    <name evidence="2 3" type="primary">bioD</name>
    <name evidence="3" type="ORF">FXF49_00030</name>
</gene>
<feature type="binding site" evidence="2">
    <location>
        <position position="27"/>
    </location>
    <ligand>
        <name>Mg(2+)</name>
        <dbReference type="ChEBI" id="CHEBI:18420"/>
    </ligand>
</feature>
<dbReference type="PANTHER" id="PTHR43210">
    <property type="entry name" value="DETHIOBIOTIN SYNTHETASE"/>
    <property type="match status" value="1"/>
</dbReference>
<keyword evidence="2" id="KW-0547">Nucleotide-binding</keyword>
<evidence type="ECO:0000256" key="1">
    <source>
        <dbReference type="ARBA" id="ARBA00022756"/>
    </source>
</evidence>
<name>A0A5D0MZ78_FLESI</name>
<dbReference type="NCBIfam" id="TIGR00347">
    <property type="entry name" value="bioD"/>
    <property type="match status" value="1"/>
</dbReference>
<evidence type="ECO:0000313" key="4">
    <source>
        <dbReference type="Proteomes" id="UP000323337"/>
    </source>
</evidence>
<dbReference type="InterPro" id="IPR004472">
    <property type="entry name" value="DTB_synth_BioD"/>
</dbReference>
<dbReference type="RefSeq" id="WP_303699861.1">
    <property type="nucleotide sequence ID" value="NZ_VSIV01000001.1"/>
</dbReference>
<dbReference type="GO" id="GO:0004141">
    <property type="term" value="F:dethiobiotin synthase activity"/>
    <property type="evidence" value="ECO:0007669"/>
    <property type="project" value="UniProtKB-UniRule"/>
</dbReference>
<dbReference type="SUPFAM" id="SSF52540">
    <property type="entry name" value="P-loop containing nucleoside triphosphate hydrolases"/>
    <property type="match status" value="1"/>
</dbReference>
<feature type="binding site" evidence="2">
    <location>
        <position position="51"/>
    </location>
    <ligand>
        <name>ATP</name>
        <dbReference type="ChEBI" id="CHEBI:30616"/>
    </ligand>
</feature>